<name>A0A975H745_9BURK</name>
<feature type="coiled-coil region" evidence="2">
    <location>
        <begin position="111"/>
        <end position="138"/>
    </location>
</feature>
<dbReference type="Gene3D" id="1.10.287.470">
    <property type="entry name" value="Helix hairpin bin"/>
    <property type="match status" value="1"/>
</dbReference>
<dbReference type="RefSeq" id="WP_208010551.1">
    <property type="nucleotide sequence ID" value="NZ_CP071796.1"/>
</dbReference>
<feature type="domain" description="CzcB-like barrel-sandwich hybrid" evidence="3">
    <location>
        <begin position="79"/>
        <end position="219"/>
    </location>
</feature>
<dbReference type="Proteomes" id="UP000663903">
    <property type="component" value="Chromosome"/>
</dbReference>
<evidence type="ECO:0000256" key="2">
    <source>
        <dbReference type="SAM" id="Coils"/>
    </source>
</evidence>
<organism evidence="4 5">
    <name type="scientific">Ottowia testudinis</name>
    <dbReference type="NCBI Taxonomy" id="2816950"/>
    <lineage>
        <taxon>Bacteria</taxon>
        <taxon>Pseudomonadati</taxon>
        <taxon>Pseudomonadota</taxon>
        <taxon>Betaproteobacteria</taxon>
        <taxon>Burkholderiales</taxon>
        <taxon>Comamonadaceae</taxon>
        <taxon>Ottowia</taxon>
    </lineage>
</organism>
<dbReference type="SUPFAM" id="SSF111369">
    <property type="entry name" value="HlyD-like secretion proteins"/>
    <property type="match status" value="1"/>
</dbReference>
<comment type="similarity">
    <text evidence="1">Belongs to the membrane fusion protein (MFP) (TC 8.A.1) family.</text>
</comment>
<dbReference type="Gene3D" id="2.40.30.170">
    <property type="match status" value="1"/>
</dbReference>
<dbReference type="EMBL" id="CP071796">
    <property type="protein sequence ID" value="QTD46652.1"/>
    <property type="molecule type" value="Genomic_DNA"/>
</dbReference>
<sequence length="388" mass="40661">MNPTARRWLKIALVLLSLAALTTFGWRGYQSRQAAQQAQSAPAKDPVIELSAIDLATAHVVDLTSGLPISGALKAVNSAIVKARVPGELQGLTVREGDTVTAGQVIARVESTEYADRVRQAQQQADAARAQVDIAQRQVDNNAALVRQGFISKTAADNALASLNSAQANYRAAQAGTEVVRKSLADTVLKAPISGQISQRLAQPGERVSLEARIVEIVDLSRLELEAALSPADSVAVRVGQQALLTIEGVAQPVPATVARINPSAQAGSRSVLIYLSVTEQPGLRQGLFAQGQLATEQQRALAVPLSAVRTDKPLPYVQVVADGRIAHRTVQMGARGEVDGELWVVVQGVADGASVLRGAAGVLREGTQVKLAAPVVPARAAPNGGRQ</sequence>
<dbReference type="KEGG" id="otd:J1M35_07195"/>
<dbReference type="PANTHER" id="PTHR30469:SF15">
    <property type="entry name" value="HLYD FAMILY OF SECRETION PROTEINS"/>
    <property type="match status" value="1"/>
</dbReference>
<keyword evidence="5" id="KW-1185">Reference proteome</keyword>
<accession>A0A975H745</accession>
<keyword evidence="2" id="KW-0175">Coiled coil</keyword>
<dbReference type="GO" id="GO:1990281">
    <property type="term" value="C:efflux pump complex"/>
    <property type="evidence" value="ECO:0007669"/>
    <property type="project" value="TreeGrafter"/>
</dbReference>
<gene>
    <name evidence="4" type="ORF">J1M35_07195</name>
</gene>
<dbReference type="NCBIfam" id="TIGR01730">
    <property type="entry name" value="RND_mfp"/>
    <property type="match status" value="1"/>
</dbReference>
<protein>
    <submittedName>
        <fullName evidence="4">Efflux RND transporter periplasmic adaptor subunit</fullName>
    </submittedName>
</protein>
<dbReference type="PANTHER" id="PTHR30469">
    <property type="entry name" value="MULTIDRUG RESISTANCE PROTEIN MDTA"/>
    <property type="match status" value="1"/>
</dbReference>
<evidence type="ECO:0000313" key="5">
    <source>
        <dbReference type="Proteomes" id="UP000663903"/>
    </source>
</evidence>
<dbReference type="Gene3D" id="2.40.50.100">
    <property type="match status" value="1"/>
</dbReference>
<dbReference type="GO" id="GO:0015562">
    <property type="term" value="F:efflux transmembrane transporter activity"/>
    <property type="evidence" value="ECO:0007669"/>
    <property type="project" value="TreeGrafter"/>
</dbReference>
<evidence type="ECO:0000256" key="1">
    <source>
        <dbReference type="ARBA" id="ARBA00009477"/>
    </source>
</evidence>
<dbReference type="Gene3D" id="2.40.420.20">
    <property type="match status" value="1"/>
</dbReference>
<dbReference type="AlphaFoldDB" id="A0A975H745"/>
<evidence type="ECO:0000259" key="3">
    <source>
        <dbReference type="Pfam" id="PF25973"/>
    </source>
</evidence>
<proteinExistence type="inferred from homology"/>
<evidence type="ECO:0000313" key="4">
    <source>
        <dbReference type="EMBL" id="QTD46652.1"/>
    </source>
</evidence>
<dbReference type="InterPro" id="IPR006143">
    <property type="entry name" value="RND_pump_MFP"/>
</dbReference>
<dbReference type="Pfam" id="PF25973">
    <property type="entry name" value="BSH_CzcB"/>
    <property type="match status" value="1"/>
</dbReference>
<dbReference type="InterPro" id="IPR058647">
    <property type="entry name" value="BSH_CzcB-like"/>
</dbReference>
<reference evidence="4" key="1">
    <citation type="submission" date="2021-03" db="EMBL/GenBank/DDBJ databases">
        <title>Ottowia sp. 27C isolated from the cloaca of a Giant Asian pond turtle (Heosemys grandis).</title>
        <authorList>
            <person name="Spergser J."/>
            <person name="Busse H.-J."/>
        </authorList>
    </citation>
    <scope>NUCLEOTIDE SEQUENCE</scope>
    <source>
        <strain evidence="4">27C</strain>
    </source>
</reference>